<dbReference type="AlphaFoldDB" id="A0A0G2J9K3"/>
<accession>A0A0G2J9K3</accession>
<comment type="caution">
    <text evidence="1">The sequence shown here is derived from an EMBL/GenBank/DDBJ whole genome shotgun (WGS) entry which is preliminary data.</text>
</comment>
<dbReference type="Proteomes" id="UP000034164">
    <property type="component" value="Unassembled WGS sequence"/>
</dbReference>
<proteinExistence type="predicted"/>
<organism evidence="1 2">
    <name type="scientific">[Emmonsia] crescens</name>
    <dbReference type="NCBI Taxonomy" id="73230"/>
    <lineage>
        <taxon>Eukaryota</taxon>
        <taxon>Fungi</taxon>
        <taxon>Dikarya</taxon>
        <taxon>Ascomycota</taxon>
        <taxon>Pezizomycotina</taxon>
        <taxon>Eurotiomycetes</taxon>
        <taxon>Eurotiomycetidae</taxon>
        <taxon>Onygenales</taxon>
        <taxon>Ajellomycetaceae</taxon>
        <taxon>Emergomyces</taxon>
    </lineage>
</organism>
<sequence>MTPDHYQVLVTPAFIRDGLNREQIAKCKIEDLECLLRQTEASNSQERMAHTQLLELYRQLQRDLCEMTLAKSALEKRLVEANQFLNNQRAQYETSILMLKSETKAHHITINNVEEETLLTLKSEIEVHFSTLEFLKNISADID</sequence>
<dbReference type="OrthoDB" id="10443946at2759"/>
<protein>
    <submittedName>
        <fullName evidence="1">Uncharacterized protein</fullName>
    </submittedName>
</protein>
<dbReference type="EMBL" id="LCZI01000870">
    <property type="protein sequence ID" value="KKZ64131.1"/>
    <property type="molecule type" value="Genomic_DNA"/>
</dbReference>
<evidence type="ECO:0000313" key="1">
    <source>
        <dbReference type="EMBL" id="KKZ64131.1"/>
    </source>
</evidence>
<reference evidence="2" key="1">
    <citation type="journal article" date="2015" name="PLoS Genet.">
        <title>The dynamic genome and transcriptome of the human fungal pathogen Blastomyces and close relative Emmonsia.</title>
        <authorList>
            <person name="Munoz J.F."/>
            <person name="Gauthier G.M."/>
            <person name="Desjardins C.A."/>
            <person name="Gallo J.E."/>
            <person name="Holder J."/>
            <person name="Sullivan T.D."/>
            <person name="Marty A.J."/>
            <person name="Carmen J.C."/>
            <person name="Chen Z."/>
            <person name="Ding L."/>
            <person name="Gujja S."/>
            <person name="Magrini V."/>
            <person name="Misas E."/>
            <person name="Mitreva M."/>
            <person name="Priest M."/>
            <person name="Saif S."/>
            <person name="Whiston E.A."/>
            <person name="Young S."/>
            <person name="Zeng Q."/>
            <person name="Goldman W.E."/>
            <person name="Mardis E.R."/>
            <person name="Taylor J.W."/>
            <person name="McEwen J.G."/>
            <person name="Clay O.K."/>
            <person name="Klein B.S."/>
            <person name="Cuomo C.A."/>
        </authorList>
    </citation>
    <scope>NUCLEOTIDE SEQUENCE [LARGE SCALE GENOMIC DNA]</scope>
    <source>
        <strain evidence="2">UAMH 3008</strain>
    </source>
</reference>
<name>A0A0G2J9K3_9EURO</name>
<gene>
    <name evidence="1" type="ORF">EMCG_00239</name>
</gene>
<evidence type="ECO:0000313" key="2">
    <source>
        <dbReference type="Proteomes" id="UP000034164"/>
    </source>
</evidence>
<dbReference type="VEuPathDB" id="FungiDB:EMCG_00239"/>